<dbReference type="InterPro" id="IPR036444">
    <property type="entry name" value="PLipase_A2_dom_sf"/>
</dbReference>
<comment type="similarity">
    <text evidence="7">Belongs to the phospholipase A2 family.</text>
</comment>
<keyword evidence="5" id="KW-0479">Metal-binding</keyword>
<feature type="active site" evidence="4">
    <location>
        <position position="77"/>
    </location>
</feature>
<dbReference type="GO" id="GO:0006644">
    <property type="term" value="P:phospholipid metabolic process"/>
    <property type="evidence" value="ECO:0007669"/>
    <property type="project" value="InterPro"/>
</dbReference>
<dbReference type="GO" id="GO:0050482">
    <property type="term" value="P:arachidonate secretion"/>
    <property type="evidence" value="ECO:0007669"/>
    <property type="project" value="InterPro"/>
</dbReference>
<sequence>MLIAYLFLVLQLIPFTHTRCITEAKPKQLYGSIFDFGTMAFCELGYNPLIYNNYGCWCGSGGANEPVDEIDRCCMIHDKCYDALVEKKICCSTITEYISPYDWTCYNTTAVCAQNLEEYEAGLCACDLEVVRCWAKYPQPEAKKSCVKN</sequence>
<evidence type="ECO:0000256" key="7">
    <source>
        <dbReference type="RuleBase" id="RU003654"/>
    </source>
</evidence>
<comment type="cofactor">
    <cofactor evidence="5">
        <name>Ca(2+)</name>
        <dbReference type="ChEBI" id="CHEBI:29108"/>
    </cofactor>
    <text evidence="5">Binds 1 Ca(2+) ion per subunit.</text>
</comment>
<feature type="signal peptide" evidence="8">
    <location>
        <begin position="1"/>
        <end position="18"/>
    </location>
</feature>
<dbReference type="EC" id="3.1.1.4" evidence="8"/>
<evidence type="ECO:0000313" key="10">
    <source>
        <dbReference type="EMBL" id="RCN38778.1"/>
    </source>
</evidence>
<comment type="caution">
    <text evidence="10">The sequence shown here is derived from an EMBL/GenBank/DDBJ whole genome shotgun (WGS) entry which is preliminary data.</text>
</comment>
<keyword evidence="8" id="KW-0443">Lipid metabolism</keyword>
<dbReference type="OrthoDB" id="5839847at2759"/>
<feature type="binding site" evidence="5">
    <location>
        <position position="59"/>
    </location>
    <ligand>
        <name>Ca(2+)</name>
        <dbReference type="ChEBI" id="CHEBI:29108"/>
    </ligand>
</feature>
<evidence type="ECO:0000259" key="9">
    <source>
        <dbReference type="SMART" id="SM00085"/>
    </source>
</evidence>
<feature type="active site" evidence="4">
    <location>
        <position position="127"/>
    </location>
</feature>
<dbReference type="GO" id="GO:0016042">
    <property type="term" value="P:lipid catabolic process"/>
    <property type="evidence" value="ECO:0007669"/>
    <property type="project" value="InterPro"/>
</dbReference>
<feature type="binding site" evidence="5">
    <location>
        <position position="61"/>
    </location>
    <ligand>
        <name>Ca(2+)</name>
        <dbReference type="ChEBI" id="CHEBI:29108"/>
    </ligand>
</feature>
<keyword evidence="8" id="KW-0378">Hydrolase</keyword>
<evidence type="ECO:0000256" key="2">
    <source>
        <dbReference type="ARBA" id="ARBA00022525"/>
    </source>
</evidence>
<name>A0A368G522_ANCCA</name>
<dbReference type="GO" id="GO:0005509">
    <property type="term" value="F:calcium ion binding"/>
    <property type="evidence" value="ECO:0007669"/>
    <property type="project" value="InterPro"/>
</dbReference>
<evidence type="ECO:0000313" key="11">
    <source>
        <dbReference type="Proteomes" id="UP000252519"/>
    </source>
</evidence>
<evidence type="ECO:0000256" key="1">
    <source>
        <dbReference type="ARBA" id="ARBA00004613"/>
    </source>
</evidence>
<dbReference type="InterPro" id="IPR001211">
    <property type="entry name" value="PLA2"/>
</dbReference>
<dbReference type="AlphaFoldDB" id="A0A368G522"/>
<keyword evidence="3 6" id="KW-1015">Disulfide bond</keyword>
<dbReference type="Gene3D" id="1.20.90.10">
    <property type="entry name" value="Phospholipase A2 domain"/>
    <property type="match status" value="1"/>
</dbReference>
<accession>A0A368G522</accession>
<dbReference type="GO" id="GO:0005576">
    <property type="term" value="C:extracellular region"/>
    <property type="evidence" value="ECO:0007669"/>
    <property type="project" value="UniProtKB-SubCell"/>
</dbReference>
<proteinExistence type="inferred from homology"/>
<dbReference type="Pfam" id="PF00068">
    <property type="entry name" value="Phospholip_A2_1"/>
    <property type="match status" value="1"/>
</dbReference>
<keyword evidence="2 8" id="KW-0964">Secreted</keyword>
<dbReference type="PANTHER" id="PTHR11716">
    <property type="entry name" value="PHOSPHOLIPASE A2 FAMILY MEMBER"/>
    <property type="match status" value="1"/>
</dbReference>
<evidence type="ECO:0000256" key="4">
    <source>
        <dbReference type="PIRSR" id="PIRSR601211-1"/>
    </source>
</evidence>
<evidence type="ECO:0000256" key="3">
    <source>
        <dbReference type="ARBA" id="ARBA00023157"/>
    </source>
</evidence>
<feature type="chain" id="PRO_5016487472" description="Phospholipase A2" evidence="8">
    <location>
        <begin position="19"/>
        <end position="149"/>
    </location>
</feature>
<feature type="disulfide bond" evidence="6">
    <location>
        <begin position="73"/>
        <end position="133"/>
    </location>
</feature>
<feature type="binding site" evidence="5">
    <location>
        <position position="78"/>
    </location>
    <ligand>
        <name>Ca(2+)</name>
        <dbReference type="ChEBI" id="CHEBI:29108"/>
    </ligand>
</feature>
<feature type="disulfide bond" evidence="6">
    <location>
        <begin position="58"/>
        <end position="74"/>
    </location>
</feature>
<comment type="catalytic activity">
    <reaction evidence="8">
        <text>a 1,2-diacyl-sn-glycero-3-phosphocholine + H2O = a 1-acyl-sn-glycero-3-phosphocholine + a fatty acid + H(+)</text>
        <dbReference type="Rhea" id="RHEA:15801"/>
        <dbReference type="ChEBI" id="CHEBI:15377"/>
        <dbReference type="ChEBI" id="CHEBI:15378"/>
        <dbReference type="ChEBI" id="CHEBI:28868"/>
        <dbReference type="ChEBI" id="CHEBI:57643"/>
        <dbReference type="ChEBI" id="CHEBI:58168"/>
        <dbReference type="EC" id="3.1.1.4"/>
    </reaction>
</comment>
<dbReference type="GO" id="GO:0004623">
    <property type="term" value="F:phospholipase A2 activity"/>
    <property type="evidence" value="ECO:0007669"/>
    <property type="project" value="UniProtKB-EC"/>
</dbReference>
<comment type="subcellular location">
    <subcellularLocation>
        <location evidence="1 8">Secreted</location>
    </subcellularLocation>
</comment>
<dbReference type="EMBL" id="JOJR01000376">
    <property type="protein sequence ID" value="RCN38778.1"/>
    <property type="molecule type" value="Genomic_DNA"/>
</dbReference>
<dbReference type="InterPro" id="IPR033113">
    <property type="entry name" value="PLA2_histidine"/>
</dbReference>
<feature type="domain" description="Phospholipase A2-like central" evidence="9">
    <location>
        <begin position="32"/>
        <end position="147"/>
    </location>
</feature>
<protein>
    <recommendedName>
        <fullName evidence="8">Phospholipase A2</fullName>
        <ecNumber evidence="8">3.1.1.4</ecNumber>
    </recommendedName>
</protein>
<keyword evidence="5 8" id="KW-0106">Calcium</keyword>
<keyword evidence="8" id="KW-0732">Signal</keyword>
<dbReference type="PANTHER" id="PTHR11716:SF107">
    <property type="entry name" value="PHOSPHOLIPASE A2"/>
    <property type="match status" value="1"/>
</dbReference>
<organism evidence="10 11">
    <name type="scientific">Ancylostoma caninum</name>
    <name type="common">Dog hookworm</name>
    <dbReference type="NCBI Taxonomy" id="29170"/>
    <lineage>
        <taxon>Eukaryota</taxon>
        <taxon>Metazoa</taxon>
        <taxon>Ecdysozoa</taxon>
        <taxon>Nematoda</taxon>
        <taxon>Chromadorea</taxon>
        <taxon>Rhabditida</taxon>
        <taxon>Rhabditina</taxon>
        <taxon>Rhabditomorpha</taxon>
        <taxon>Strongyloidea</taxon>
        <taxon>Ancylostomatidae</taxon>
        <taxon>Ancylostomatinae</taxon>
        <taxon>Ancylostoma</taxon>
    </lineage>
</organism>
<dbReference type="STRING" id="29170.A0A368G522"/>
<dbReference type="InterPro" id="IPR033112">
    <property type="entry name" value="PLA2_Asp_AS"/>
</dbReference>
<dbReference type="SUPFAM" id="SSF48619">
    <property type="entry name" value="Phospholipase A2, PLA2"/>
    <property type="match status" value="1"/>
</dbReference>
<dbReference type="PRINTS" id="PR00389">
    <property type="entry name" value="PHPHLIPASEA2"/>
</dbReference>
<feature type="disulfide bond" evidence="6">
    <location>
        <begin position="112"/>
        <end position="124"/>
    </location>
</feature>
<gene>
    <name evidence="10" type="ORF">ANCCAN_15300</name>
</gene>
<evidence type="ECO:0000256" key="6">
    <source>
        <dbReference type="PIRSR" id="PIRSR601211-3"/>
    </source>
</evidence>
<dbReference type="Proteomes" id="UP000252519">
    <property type="component" value="Unassembled WGS sequence"/>
</dbReference>
<dbReference type="PROSITE" id="PS00119">
    <property type="entry name" value="PA2_ASP"/>
    <property type="match status" value="1"/>
</dbReference>
<reference evidence="10 11" key="1">
    <citation type="submission" date="2014-10" db="EMBL/GenBank/DDBJ databases">
        <title>Draft genome of the hookworm Ancylostoma caninum.</title>
        <authorList>
            <person name="Mitreva M."/>
        </authorList>
    </citation>
    <scope>NUCLEOTIDE SEQUENCE [LARGE SCALE GENOMIC DNA]</scope>
    <source>
        <strain evidence="10 11">Baltimore</strain>
    </source>
</reference>
<feature type="disulfide bond" evidence="6">
    <location>
        <begin position="80"/>
        <end position="126"/>
    </location>
</feature>
<dbReference type="InterPro" id="IPR016090">
    <property type="entry name" value="PLA2-like_dom"/>
</dbReference>
<evidence type="ECO:0000256" key="5">
    <source>
        <dbReference type="PIRSR" id="PIRSR601211-2"/>
    </source>
</evidence>
<dbReference type="CDD" id="cd00125">
    <property type="entry name" value="PLA2c"/>
    <property type="match status" value="1"/>
</dbReference>
<dbReference type="SMART" id="SM00085">
    <property type="entry name" value="PA2c"/>
    <property type="match status" value="1"/>
</dbReference>
<evidence type="ECO:0000256" key="8">
    <source>
        <dbReference type="RuleBase" id="RU361236"/>
    </source>
</evidence>
<dbReference type="PROSITE" id="PS00118">
    <property type="entry name" value="PA2_HIS"/>
    <property type="match status" value="1"/>
</dbReference>
<keyword evidence="11" id="KW-1185">Reference proteome</keyword>